<evidence type="ECO:0000313" key="2">
    <source>
        <dbReference type="EMBL" id="MED6164854.1"/>
    </source>
</evidence>
<proteinExistence type="predicted"/>
<feature type="compositionally biased region" description="Polar residues" evidence="1">
    <location>
        <begin position="18"/>
        <end position="29"/>
    </location>
</feature>
<protein>
    <submittedName>
        <fullName evidence="2">Uncharacterized protein</fullName>
    </submittedName>
</protein>
<evidence type="ECO:0000256" key="1">
    <source>
        <dbReference type="SAM" id="MobiDB-lite"/>
    </source>
</evidence>
<evidence type="ECO:0000313" key="3">
    <source>
        <dbReference type="Proteomes" id="UP001341840"/>
    </source>
</evidence>
<accession>A0ABU6UUU4</accession>
<feature type="region of interest" description="Disordered" evidence="1">
    <location>
        <begin position="54"/>
        <end position="88"/>
    </location>
</feature>
<dbReference type="EMBL" id="JASCZI010122881">
    <property type="protein sequence ID" value="MED6164854.1"/>
    <property type="molecule type" value="Genomic_DNA"/>
</dbReference>
<comment type="caution">
    <text evidence="2">The sequence shown here is derived from an EMBL/GenBank/DDBJ whole genome shotgun (WGS) entry which is preliminary data.</text>
</comment>
<organism evidence="2 3">
    <name type="scientific">Stylosanthes scabra</name>
    <dbReference type="NCBI Taxonomy" id="79078"/>
    <lineage>
        <taxon>Eukaryota</taxon>
        <taxon>Viridiplantae</taxon>
        <taxon>Streptophyta</taxon>
        <taxon>Embryophyta</taxon>
        <taxon>Tracheophyta</taxon>
        <taxon>Spermatophyta</taxon>
        <taxon>Magnoliopsida</taxon>
        <taxon>eudicotyledons</taxon>
        <taxon>Gunneridae</taxon>
        <taxon>Pentapetalae</taxon>
        <taxon>rosids</taxon>
        <taxon>fabids</taxon>
        <taxon>Fabales</taxon>
        <taxon>Fabaceae</taxon>
        <taxon>Papilionoideae</taxon>
        <taxon>50 kb inversion clade</taxon>
        <taxon>dalbergioids sensu lato</taxon>
        <taxon>Dalbergieae</taxon>
        <taxon>Pterocarpus clade</taxon>
        <taxon>Stylosanthes</taxon>
    </lineage>
</organism>
<keyword evidence="3" id="KW-1185">Reference proteome</keyword>
<dbReference type="Proteomes" id="UP001341840">
    <property type="component" value="Unassembled WGS sequence"/>
</dbReference>
<feature type="compositionally biased region" description="Low complexity" evidence="1">
    <location>
        <begin position="72"/>
        <end position="88"/>
    </location>
</feature>
<feature type="region of interest" description="Disordered" evidence="1">
    <location>
        <begin position="1"/>
        <end position="29"/>
    </location>
</feature>
<reference evidence="2 3" key="1">
    <citation type="journal article" date="2023" name="Plants (Basel)">
        <title>Bridging the Gap: Combining Genomics and Transcriptomics Approaches to Understand Stylosanthes scabra, an Orphan Legume from the Brazilian Caatinga.</title>
        <authorList>
            <person name="Ferreira-Neto J.R.C."/>
            <person name="da Silva M.D."/>
            <person name="Binneck E."/>
            <person name="de Melo N.F."/>
            <person name="da Silva R.H."/>
            <person name="de Melo A.L.T.M."/>
            <person name="Pandolfi V."/>
            <person name="Bustamante F.O."/>
            <person name="Brasileiro-Vidal A.C."/>
            <person name="Benko-Iseppon A.M."/>
        </authorList>
    </citation>
    <scope>NUCLEOTIDE SEQUENCE [LARGE SCALE GENOMIC DNA]</scope>
    <source>
        <tissue evidence="2">Leaves</tissue>
    </source>
</reference>
<name>A0ABU6UUU4_9FABA</name>
<gene>
    <name evidence="2" type="ORF">PIB30_094091</name>
</gene>
<sequence>MEKQRAQDRTKWERGQLANRSDAGSSRNILLQQPASACSSTAVVPADAGNKANLHAAPAGTGNPRVSTVGEASSRSHPAPAAASTVASSHQPLSLSSLLLLNLNSL</sequence>
<feature type="compositionally biased region" description="Basic and acidic residues" evidence="1">
    <location>
        <begin position="1"/>
        <end position="14"/>
    </location>
</feature>